<evidence type="ECO:0000259" key="1">
    <source>
        <dbReference type="PROSITE" id="PS50211"/>
    </source>
</evidence>
<dbReference type="InterPro" id="IPR001194">
    <property type="entry name" value="cDENN_dom"/>
</dbReference>
<dbReference type="SMART" id="SM00799">
    <property type="entry name" value="DENN"/>
    <property type="match status" value="1"/>
</dbReference>
<reference evidence="2" key="1">
    <citation type="submission" date="2010-02" db="EMBL/GenBank/DDBJ databases">
        <title>Sequencing and annotation of the Blastocystis hominis genome.</title>
        <authorList>
            <person name="Wincker P."/>
        </authorList>
    </citation>
    <scope>NUCLEOTIDE SEQUENCE</scope>
    <source>
        <strain evidence="2">Singapore isolate B</strain>
    </source>
</reference>
<evidence type="ECO:0000313" key="2">
    <source>
        <dbReference type="EMBL" id="CBK22411.2"/>
    </source>
</evidence>
<dbReference type="PANTHER" id="PTHR15288">
    <property type="entry name" value="DENN DOMAIN-CONTAINING PROTEIN 2"/>
    <property type="match status" value="1"/>
</dbReference>
<dbReference type="PROSITE" id="PS50211">
    <property type="entry name" value="DENN"/>
    <property type="match status" value="1"/>
</dbReference>
<dbReference type="InterPro" id="IPR037516">
    <property type="entry name" value="Tripartite_DENN"/>
</dbReference>
<protein>
    <recommendedName>
        <fullName evidence="1">UDENN domain-containing protein</fullName>
    </recommendedName>
</protein>
<dbReference type="OrthoDB" id="10266080at2759"/>
<dbReference type="Gene3D" id="3.40.50.11500">
    <property type="match status" value="1"/>
</dbReference>
<dbReference type="AlphaFoldDB" id="D8M3D8"/>
<dbReference type="InterPro" id="IPR043153">
    <property type="entry name" value="DENN_C"/>
</dbReference>
<evidence type="ECO:0000313" key="3">
    <source>
        <dbReference type="Proteomes" id="UP000008312"/>
    </source>
</evidence>
<dbReference type="InParanoid" id="D8M3D8"/>
<accession>D8M3D8</accession>
<dbReference type="GeneID" id="24923199"/>
<dbReference type="Pfam" id="PF02141">
    <property type="entry name" value="DENN"/>
    <property type="match status" value="1"/>
</dbReference>
<dbReference type="RefSeq" id="XP_012896459.1">
    <property type="nucleotide sequence ID" value="XM_013041005.1"/>
</dbReference>
<sequence length="305" mass="33875">MLTRQSSQQDDLDDLTPIEQDIKYYVDFTPFYKPGYAIQIPLFHRQLVLECPPKGSLPFCDPLCMRSLLGCLSLTHIQEVVSTLLRDGQVLLHSRNVETWNPKYQLTLCSTALLSLLAPIQYTLTFIPLLPAQLIDYIQVSFLYPLHSKAPTPYLIGIYSPTLAKHAFDADAPVLLVHLDFDKLTFPTSAVIRPLPIPRNALLTATKPLRYSVLWADRPDSKVATSCLFSVHLGPGPLGAFLQPERRQLVYVPVGTPAVIEDVVVLNSAKSRELQGWIGSNIDKCPLLQADPVILEVNGAHGGSR</sequence>
<dbReference type="InterPro" id="IPR051942">
    <property type="entry name" value="DENN_domain_containing_2"/>
</dbReference>
<feature type="domain" description="UDENN" evidence="1">
    <location>
        <begin position="1"/>
        <end position="305"/>
    </location>
</feature>
<keyword evidence="3" id="KW-1185">Reference proteome</keyword>
<proteinExistence type="predicted"/>
<name>D8M3D8_BLAHO</name>
<dbReference type="PANTHER" id="PTHR15288:SF0">
    <property type="entry name" value="UDENN DOMAIN-CONTAINING PROTEIN"/>
    <property type="match status" value="1"/>
</dbReference>
<dbReference type="Proteomes" id="UP000008312">
    <property type="component" value="Unassembled WGS sequence"/>
</dbReference>
<dbReference type="EMBL" id="FN668650">
    <property type="protein sequence ID" value="CBK22411.2"/>
    <property type="molecule type" value="Genomic_DNA"/>
</dbReference>
<organism evidence="2">
    <name type="scientific">Blastocystis hominis</name>
    <dbReference type="NCBI Taxonomy" id="12968"/>
    <lineage>
        <taxon>Eukaryota</taxon>
        <taxon>Sar</taxon>
        <taxon>Stramenopiles</taxon>
        <taxon>Bigyra</taxon>
        <taxon>Opalozoa</taxon>
        <taxon>Opalinata</taxon>
        <taxon>Blastocystidae</taxon>
        <taxon>Blastocystis</taxon>
    </lineage>
</organism>
<gene>
    <name evidence="2" type="ORF">GSBLH_T00007075001</name>
</gene>